<feature type="region of interest" description="Disordered" evidence="1">
    <location>
        <begin position="252"/>
        <end position="289"/>
    </location>
</feature>
<accession>A0AAV4SXH8</accession>
<feature type="compositionally biased region" description="Basic and acidic residues" evidence="1">
    <location>
        <begin position="259"/>
        <end position="273"/>
    </location>
</feature>
<reference evidence="2 3" key="1">
    <citation type="submission" date="2021-06" db="EMBL/GenBank/DDBJ databases">
        <title>Caerostris extrusa draft genome.</title>
        <authorList>
            <person name="Kono N."/>
            <person name="Arakawa K."/>
        </authorList>
    </citation>
    <scope>NUCLEOTIDE SEQUENCE [LARGE SCALE GENOMIC DNA]</scope>
</reference>
<dbReference type="EMBL" id="BPLR01010242">
    <property type="protein sequence ID" value="GIY37951.1"/>
    <property type="molecule type" value="Genomic_DNA"/>
</dbReference>
<dbReference type="InterPro" id="IPR035915">
    <property type="entry name" value="Plakin_repeat_sf"/>
</dbReference>
<keyword evidence="3" id="KW-1185">Reference proteome</keyword>
<evidence type="ECO:0000313" key="2">
    <source>
        <dbReference type="EMBL" id="GIY37951.1"/>
    </source>
</evidence>
<dbReference type="Proteomes" id="UP001054945">
    <property type="component" value="Unassembled WGS sequence"/>
</dbReference>
<gene>
    <name evidence="2" type="primary">Dst_1</name>
    <name evidence="2" type="ORF">CEXT_748061</name>
</gene>
<dbReference type="AlphaFoldDB" id="A0AAV4SXH8"/>
<comment type="caution">
    <text evidence="2">The sequence shown here is derived from an EMBL/GenBank/DDBJ whole genome shotgun (WGS) entry which is preliminary data.</text>
</comment>
<organism evidence="2 3">
    <name type="scientific">Caerostris extrusa</name>
    <name type="common">Bark spider</name>
    <name type="synonym">Caerostris bankana</name>
    <dbReference type="NCBI Taxonomy" id="172846"/>
    <lineage>
        <taxon>Eukaryota</taxon>
        <taxon>Metazoa</taxon>
        <taxon>Ecdysozoa</taxon>
        <taxon>Arthropoda</taxon>
        <taxon>Chelicerata</taxon>
        <taxon>Arachnida</taxon>
        <taxon>Araneae</taxon>
        <taxon>Araneomorphae</taxon>
        <taxon>Entelegynae</taxon>
        <taxon>Araneoidea</taxon>
        <taxon>Araneidae</taxon>
        <taxon>Caerostris</taxon>
    </lineage>
</organism>
<dbReference type="SUPFAM" id="SSF75399">
    <property type="entry name" value="Plakin repeat"/>
    <property type="match status" value="1"/>
</dbReference>
<sequence>MKPVRLTTTSSTLSIQKEIYEEKLPCRSSEIKQNNHSLLDISHSVGIPFDVAIRNGYVDLELGLFNDKSSMKSYTISDAIKLKLLQPFTLVENVSEKFSLLWAFQNLYDINTEKFILLDSGTPVSFEFLVKNDYINLDSLLYITENKVILTLKDALEQNIIDTETGYYVEKIGKNINVIEAVNLGYLAFINNSTLSFIGYNSTENNGSSEVDSISKKTTAHRPTYLPLESNLMDQTQTALISDIAKELSNENLKQTSKCKPDKSSKRDSKMQENKSVSEANLRRDSRNY</sequence>
<proteinExistence type="predicted"/>
<evidence type="ECO:0000313" key="3">
    <source>
        <dbReference type="Proteomes" id="UP001054945"/>
    </source>
</evidence>
<name>A0AAV4SXH8_CAEEX</name>
<protein>
    <submittedName>
        <fullName evidence="2">Dystonin</fullName>
    </submittedName>
</protein>
<dbReference type="Gene3D" id="3.90.1290.10">
    <property type="entry name" value="Plakin repeat"/>
    <property type="match status" value="1"/>
</dbReference>
<evidence type="ECO:0000256" key="1">
    <source>
        <dbReference type="SAM" id="MobiDB-lite"/>
    </source>
</evidence>